<dbReference type="GO" id="GO:0046872">
    <property type="term" value="F:metal ion binding"/>
    <property type="evidence" value="ECO:0007669"/>
    <property type="project" value="UniProtKB-KW"/>
</dbReference>
<evidence type="ECO:0000256" key="4">
    <source>
        <dbReference type="ARBA" id="ARBA00022833"/>
    </source>
</evidence>
<evidence type="ECO:0000256" key="11">
    <source>
        <dbReference type="ARBA" id="ARBA00048603"/>
    </source>
</evidence>
<comment type="caution">
    <text evidence="13">The sequence shown here is derived from an EMBL/GenBank/DDBJ whole genome shotgun (WGS) entry which is preliminary data.</text>
</comment>
<evidence type="ECO:0000256" key="5">
    <source>
        <dbReference type="ARBA" id="ARBA00023239"/>
    </source>
</evidence>
<keyword evidence="3" id="KW-0479">Metal-binding</keyword>
<evidence type="ECO:0000256" key="8">
    <source>
        <dbReference type="ARBA" id="ARBA00044772"/>
    </source>
</evidence>
<dbReference type="Proteomes" id="UP000295507">
    <property type="component" value="Unassembled WGS sequence"/>
</dbReference>
<comment type="catalytic activity">
    <reaction evidence="11">
        <text>3-dehydro-4-O-phospho-L-erythronate + H(+) = dihydroxyacetone phosphate + CO2</text>
        <dbReference type="Rhea" id="RHEA:52404"/>
        <dbReference type="ChEBI" id="CHEBI:15378"/>
        <dbReference type="ChEBI" id="CHEBI:16526"/>
        <dbReference type="ChEBI" id="CHEBI:57642"/>
        <dbReference type="ChEBI" id="CHEBI:136592"/>
        <dbReference type="EC" id="4.1.1.104"/>
    </reaction>
</comment>
<sequence>MSSKEREVREDIVRLSRSLYQRGFSVGSAGNISAAVDDGILITPTNSCLGFLDPERISKISHDGRHQSGDRASKEVFLHKAFYETRPGTGAVVHLHSTFATALSCLVDIDPDDCVPALTPYVVMRVGKVKLLDYVRPGDEKAGDLIRALGGKHAAVLLANHGPVVTGKDISSAVYAAEELEETAKLLVMLRGLPRRLLSDDNVAELRSVFGERYLRQRRVGSSRGE</sequence>
<keyword evidence="6" id="KW-0119">Carbohydrate metabolism</keyword>
<dbReference type="FunFam" id="3.40.225.10:FF:000008">
    <property type="entry name" value="Sugar aldolase"/>
    <property type="match status" value="1"/>
</dbReference>
<dbReference type="GO" id="GO:0019323">
    <property type="term" value="P:pentose catabolic process"/>
    <property type="evidence" value="ECO:0007669"/>
    <property type="project" value="InterPro"/>
</dbReference>
<evidence type="ECO:0000256" key="3">
    <source>
        <dbReference type="ARBA" id="ARBA00022723"/>
    </source>
</evidence>
<dbReference type="NCBIfam" id="NF043034">
    <property type="entry name" value="OxoTetrPhDc"/>
    <property type="match status" value="1"/>
</dbReference>
<dbReference type="GO" id="GO:0005829">
    <property type="term" value="C:cytosol"/>
    <property type="evidence" value="ECO:0007669"/>
    <property type="project" value="TreeGrafter"/>
</dbReference>
<evidence type="ECO:0000259" key="12">
    <source>
        <dbReference type="SMART" id="SM01007"/>
    </source>
</evidence>
<dbReference type="EMBL" id="SMBK01000001">
    <property type="protein sequence ID" value="TCU41066.1"/>
    <property type="molecule type" value="Genomic_DNA"/>
</dbReference>
<organism evidence="13 14">
    <name type="scientific">Rhizobium azibense</name>
    <dbReference type="NCBI Taxonomy" id="1136135"/>
    <lineage>
        <taxon>Bacteria</taxon>
        <taxon>Pseudomonadati</taxon>
        <taxon>Pseudomonadota</taxon>
        <taxon>Alphaproteobacteria</taxon>
        <taxon>Hyphomicrobiales</taxon>
        <taxon>Rhizobiaceae</taxon>
        <taxon>Rhizobium/Agrobacterium group</taxon>
        <taxon>Rhizobium</taxon>
    </lineage>
</organism>
<comment type="cofactor">
    <cofactor evidence="1">
        <name>Zn(2+)</name>
        <dbReference type="ChEBI" id="CHEBI:29105"/>
    </cofactor>
</comment>
<evidence type="ECO:0000256" key="7">
    <source>
        <dbReference type="ARBA" id="ARBA00044745"/>
    </source>
</evidence>
<feature type="domain" description="Class II aldolase/adducin N-terminal" evidence="12">
    <location>
        <begin position="10"/>
        <end position="188"/>
    </location>
</feature>
<dbReference type="InterPro" id="IPR001303">
    <property type="entry name" value="Aldolase_II/adducin_N"/>
</dbReference>
<name>A0A4R3S977_9HYPH</name>
<proteinExistence type="inferred from homology"/>
<evidence type="ECO:0000256" key="9">
    <source>
        <dbReference type="ARBA" id="ARBA00044803"/>
    </source>
</evidence>
<comment type="function">
    <text evidence="7">Catalyzes the decarboxylation of 3-oxo-tetronate 4-phosphate to dihydroxyacetone phosphate (DHAP) and CO(2).</text>
</comment>
<protein>
    <recommendedName>
        <fullName evidence="9">3-oxo-tetronate 4-phosphate decarboxylase</fullName>
        <ecNumber evidence="8">4.1.1.104</ecNumber>
    </recommendedName>
</protein>
<dbReference type="Pfam" id="PF00596">
    <property type="entry name" value="Aldolase_II"/>
    <property type="match status" value="1"/>
</dbReference>
<evidence type="ECO:0000256" key="1">
    <source>
        <dbReference type="ARBA" id="ARBA00001947"/>
    </source>
</evidence>
<accession>A0A4R3S977</accession>
<keyword evidence="5" id="KW-0456">Lyase</keyword>
<dbReference type="NCBIfam" id="NF006000">
    <property type="entry name" value="PRK08130.1"/>
    <property type="match status" value="1"/>
</dbReference>
<comment type="similarity">
    <text evidence="2">Belongs to the aldolase class II family. AraD/FucA subfamily.</text>
</comment>
<dbReference type="SUPFAM" id="SSF53639">
    <property type="entry name" value="AraD/HMP-PK domain-like"/>
    <property type="match status" value="1"/>
</dbReference>
<evidence type="ECO:0000256" key="2">
    <source>
        <dbReference type="ARBA" id="ARBA00010037"/>
    </source>
</evidence>
<gene>
    <name evidence="13" type="ORF">EV129_101353</name>
</gene>
<dbReference type="InterPro" id="IPR050013">
    <property type="entry name" value="OtnC"/>
</dbReference>
<dbReference type="InterPro" id="IPR036409">
    <property type="entry name" value="Aldolase_II/adducin_N_sf"/>
</dbReference>
<keyword evidence="4" id="KW-0862">Zinc</keyword>
<evidence type="ECO:0000313" key="13">
    <source>
        <dbReference type="EMBL" id="TCU41066.1"/>
    </source>
</evidence>
<dbReference type="Gene3D" id="3.40.225.10">
    <property type="entry name" value="Class II aldolase/adducin N-terminal domain"/>
    <property type="match status" value="1"/>
</dbReference>
<dbReference type="PANTHER" id="PTHR22789:SF0">
    <property type="entry name" value="3-OXO-TETRONATE 4-PHOSPHATE DECARBOXYLASE-RELATED"/>
    <property type="match status" value="1"/>
</dbReference>
<dbReference type="SMART" id="SM01007">
    <property type="entry name" value="Aldolase_II"/>
    <property type="match status" value="1"/>
</dbReference>
<evidence type="ECO:0000256" key="6">
    <source>
        <dbReference type="ARBA" id="ARBA00023277"/>
    </source>
</evidence>
<dbReference type="PANTHER" id="PTHR22789">
    <property type="entry name" value="FUCULOSE PHOSPHATE ALDOLASE"/>
    <property type="match status" value="1"/>
</dbReference>
<dbReference type="InterPro" id="IPR050197">
    <property type="entry name" value="Aldolase_class_II_sugar_metab"/>
</dbReference>
<comment type="catalytic activity">
    <reaction evidence="10">
        <text>3-dehydro-4-O-phospho-D-erythronate + H(+) = dihydroxyacetone phosphate + CO2</text>
        <dbReference type="Rhea" id="RHEA:52416"/>
        <dbReference type="ChEBI" id="CHEBI:15378"/>
        <dbReference type="ChEBI" id="CHEBI:16526"/>
        <dbReference type="ChEBI" id="CHEBI:57642"/>
        <dbReference type="ChEBI" id="CHEBI:136593"/>
        <dbReference type="EC" id="4.1.1.104"/>
    </reaction>
</comment>
<evidence type="ECO:0000313" key="14">
    <source>
        <dbReference type="Proteomes" id="UP000295507"/>
    </source>
</evidence>
<reference evidence="13 14" key="1">
    <citation type="submission" date="2019-03" db="EMBL/GenBank/DDBJ databases">
        <title>Genomic Encyclopedia of Type Strains, Phase IV (KMG-V): Genome sequencing to study the core and pangenomes of soil and plant-associated prokaryotes.</title>
        <authorList>
            <person name="Whitman W."/>
        </authorList>
    </citation>
    <scope>NUCLEOTIDE SEQUENCE [LARGE SCALE GENOMIC DNA]</scope>
    <source>
        <strain evidence="13 14">IE4868</strain>
    </source>
</reference>
<dbReference type="GO" id="GO:0016832">
    <property type="term" value="F:aldehyde-lyase activity"/>
    <property type="evidence" value="ECO:0007669"/>
    <property type="project" value="InterPro"/>
</dbReference>
<dbReference type="AlphaFoldDB" id="A0A4R3S977"/>
<dbReference type="RefSeq" id="WP_132549291.1">
    <property type="nucleotide sequence ID" value="NZ_SMBK01000001.1"/>
</dbReference>
<dbReference type="EC" id="4.1.1.104" evidence="8"/>
<evidence type="ECO:0000256" key="10">
    <source>
        <dbReference type="ARBA" id="ARBA00047520"/>
    </source>
</evidence>